<protein>
    <recommendedName>
        <fullName evidence="5">DUF349 domain-containing protein</fullName>
    </recommendedName>
</protein>
<dbReference type="STRING" id="596327.PORUE0001_0051"/>
<accession>C2MB77</accession>
<dbReference type="AlphaFoldDB" id="C2MB77"/>
<dbReference type="eggNOG" id="COG5107">
    <property type="taxonomic scope" value="Bacteria"/>
</dbReference>
<evidence type="ECO:0000313" key="3">
    <source>
        <dbReference type="EMBL" id="EEK17019.1"/>
    </source>
</evidence>
<feature type="coiled-coil region" evidence="1">
    <location>
        <begin position="583"/>
        <end position="652"/>
    </location>
</feature>
<dbReference type="InterPro" id="IPR007139">
    <property type="entry name" value="DUF349"/>
</dbReference>
<comment type="caution">
    <text evidence="3">The sequence shown here is derived from an EMBL/GenBank/DDBJ whole genome shotgun (WGS) entry which is preliminary data.</text>
</comment>
<evidence type="ECO:0000256" key="1">
    <source>
        <dbReference type="SAM" id="Coils"/>
    </source>
</evidence>
<organism evidence="3 4">
    <name type="scientific">Porphyromonas uenonis 60-3</name>
    <dbReference type="NCBI Taxonomy" id="596327"/>
    <lineage>
        <taxon>Bacteria</taxon>
        <taxon>Pseudomonadati</taxon>
        <taxon>Bacteroidota</taxon>
        <taxon>Bacteroidia</taxon>
        <taxon>Bacteroidales</taxon>
        <taxon>Porphyromonadaceae</taxon>
        <taxon>Porphyromonas</taxon>
    </lineage>
</organism>
<feature type="compositionally biased region" description="Low complexity" evidence="2">
    <location>
        <begin position="18"/>
        <end position="40"/>
    </location>
</feature>
<dbReference type="OrthoDB" id="5422202at2"/>
<feature type="region of interest" description="Disordered" evidence="2">
    <location>
        <begin position="549"/>
        <end position="582"/>
    </location>
</feature>
<dbReference type="EMBL" id="ACLR01000120">
    <property type="protein sequence ID" value="EEK17019.1"/>
    <property type="molecule type" value="Genomic_DNA"/>
</dbReference>
<proteinExistence type="predicted"/>
<evidence type="ECO:0000256" key="2">
    <source>
        <dbReference type="SAM" id="MobiDB-lite"/>
    </source>
</evidence>
<evidence type="ECO:0000313" key="4">
    <source>
        <dbReference type="Proteomes" id="UP000003303"/>
    </source>
</evidence>
<evidence type="ECO:0008006" key="5">
    <source>
        <dbReference type="Google" id="ProtNLM"/>
    </source>
</evidence>
<feature type="compositionally biased region" description="Polar residues" evidence="2">
    <location>
        <begin position="8"/>
        <end position="17"/>
    </location>
</feature>
<keyword evidence="4" id="KW-1185">Reference proteome</keyword>
<gene>
    <name evidence="3" type="ORF">PORUE0001_0051</name>
</gene>
<feature type="coiled-coil region" evidence="1">
    <location>
        <begin position="130"/>
        <end position="190"/>
    </location>
</feature>
<sequence length="662" mass="77506">MNLIPQEENINQSSALDQTTNTASTQEATTTPETTPSPETVAQVPLEEPVAEAVTTEDSAEKIPAPTEELTEEERQYQELLNKSDADIAKMSCAQITDDVVLLLQSGELPPRSIIDRYKSVFYSKMNSYLNTVSEENAKLRADAEAQEIRLKELLNDFKERNRKRQEEIAEEQKANLEVKRELLDRLRKLLTSSESFSVISKEYREITDSWRNAGAVPPGDMRQTQGEFEHLREQFYDLQQINNEFRDYDFKKNLEAKEAIIQRAKELAESTDVTQAARELQDLHHRWRDVGPVAKELRKDLWKQFQELSAQINFNNQEYRNQQRTQEGENETIKRGIITQIEAINPNEINTFKDWRTFTDQIKELQAQWRKTGRVPRAVSEELYLHFRTACDIFFDKRKEFMRDRNKLISEQGDRKRAIIEEIEQIVAEERWPEGHSRIQELQTEWNELIHTNKHQALFKRFREACDTYYTHHKALFQAQREESKESVATAKQLLARAHELAAIEAPTDADREAAVTLQRDFNQLGYMPRKTRRKLQDELKEQMDAFFNKLRASDRPRGDRRGNRNNNRRNFGPASPYGEEYDKILRRKEQLESDLQTYSNNKERLSVTSSAGENLLKMLEERCDAMQQEIDELDLKLRNIRKEQRAQQESDAPEATQTEA</sequence>
<name>C2MB77_9PORP</name>
<feature type="compositionally biased region" description="Basic and acidic residues" evidence="2">
    <location>
        <begin position="553"/>
        <end position="564"/>
    </location>
</feature>
<keyword evidence="1" id="KW-0175">Coiled coil</keyword>
<feature type="region of interest" description="Disordered" evidence="2">
    <location>
        <begin position="1"/>
        <end position="72"/>
    </location>
</feature>
<reference evidence="3 4" key="1">
    <citation type="submission" date="2009-04" db="EMBL/GenBank/DDBJ databases">
        <authorList>
            <person name="Sebastian Y."/>
            <person name="Madupu R."/>
            <person name="Durkin A.S."/>
            <person name="Torralba M."/>
            <person name="Methe B."/>
            <person name="Sutton G.G."/>
            <person name="Strausberg R.L."/>
            <person name="Nelson K.E."/>
        </authorList>
    </citation>
    <scope>NUCLEOTIDE SEQUENCE [LARGE SCALE GENOMIC DNA]</scope>
    <source>
        <strain evidence="3 4">60-3</strain>
    </source>
</reference>
<dbReference type="RefSeq" id="WP_007365164.1">
    <property type="nucleotide sequence ID" value="NZ_ACLR01000120.1"/>
</dbReference>
<dbReference type="Pfam" id="PF03993">
    <property type="entry name" value="DUF349"/>
    <property type="match status" value="5"/>
</dbReference>
<dbReference type="Proteomes" id="UP000003303">
    <property type="component" value="Unassembled WGS sequence"/>
</dbReference>